<keyword evidence="3" id="KW-1185">Reference proteome</keyword>
<feature type="domain" description="Nucleoside phosphorylase" evidence="1">
    <location>
        <begin position="7"/>
        <end position="261"/>
    </location>
</feature>
<reference evidence="2 3" key="1">
    <citation type="submission" date="2023-03" db="EMBL/GenBank/DDBJ databases">
        <title>Complete genome of Arcanobacterium canis strain DSM 25104 isolated in 2010 from a canine otitis externa in Germany.</title>
        <authorList>
            <person name="Borowiak M."/>
            <person name="Kreitlow A."/>
            <person name="Malorny B."/>
            <person name="Laemmler C."/>
            <person name="Prenger-Berninghoff E."/>
            <person name="Ploetz M."/>
            <person name="Abdulmawjood A."/>
        </authorList>
    </citation>
    <scope>NUCLEOTIDE SEQUENCE [LARGE SCALE GENOMIC DNA]</scope>
    <source>
        <strain evidence="2 3">DSM 25104</strain>
    </source>
</reference>
<dbReference type="InterPro" id="IPR035994">
    <property type="entry name" value="Nucleoside_phosphorylase_sf"/>
</dbReference>
<sequence>MIPINALIISAMPEEMAPMHELLAQSKRTEVENSAAKVVAFHRGRSDIVTMVTGIGMAACASALGWALAKYQPRAIISIGSTGGLAADARVGQVIVGETYINGGADGTAFGYAPGQVPGQPEVFTGDAALLDGALSLLEELSTSGQPVRWSEAVSVFSSEHESALNHTICPQDVRIGQMLSSDAFVTERNVENRREVFPHALSADMESHAAAQTAYRFGIPFLSVRGISDLCGKPDDQSVSFHAELSEVATSAAILALEFLYRGGILETARSNHGPAKHFGQRSLMAAMFLMLASANNCEPIPTEDVSDAVHDEITDHLEGLSDEAIEHVIGLVAAGARLTQTDPQATLTAKEYDHHRSQFIALQDGGEGGFLWPPTSQTIIKRFNGYWNDALAAIGLEPRRGRARGGLKFSQDDYIYAIRAYMIDAAHSGTSASFVGYKTWLEKNEKKGELPSGAAIRQRFGSWKAALGAAMRR</sequence>
<protein>
    <submittedName>
        <fullName evidence="2">5'-methylthioadenosine/S-adenosylhomocysteine nucleosidase</fullName>
    </submittedName>
</protein>
<evidence type="ECO:0000313" key="2">
    <source>
        <dbReference type="EMBL" id="WFM83434.1"/>
    </source>
</evidence>
<dbReference type="Pfam" id="PF01048">
    <property type="entry name" value="PNP_UDP_1"/>
    <property type="match status" value="1"/>
</dbReference>
<dbReference type="InterPro" id="IPR000845">
    <property type="entry name" value="Nucleoside_phosphorylase_d"/>
</dbReference>
<dbReference type="SUPFAM" id="SSF53167">
    <property type="entry name" value="Purine and uridine phosphorylases"/>
    <property type="match status" value="1"/>
</dbReference>
<proteinExistence type="predicted"/>
<dbReference type="PANTHER" id="PTHR46832:SF1">
    <property type="entry name" value="5'-METHYLTHIOADENOSINE_S-ADENOSYLHOMOCYSTEINE NUCLEOSIDASE"/>
    <property type="match status" value="1"/>
</dbReference>
<name>A0ABY8FY60_9ACTO</name>
<dbReference type="RefSeq" id="WP_278012829.1">
    <property type="nucleotide sequence ID" value="NZ_CP121208.1"/>
</dbReference>
<evidence type="ECO:0000259" key="1">
    <source>
        <dbReference type="Pfam" id="PF01048"/>
    </source>
</evidence>
<gene>
    <name evidence="2" type="ORF">P7079_00190</name>
</gene>
<dbReference type="EMBL" id="CP121208">
    <property type="protein sequence ID" value="WFM83434.1"/>
    <property type="molecule type" value="Genomic_DNA"/>
</dbReference>
<dbReference type="Proteomes" id="UP001215216">
    <property type="component" value="Chromosome"/>
</dbReference>
<accession>A0ABY8FY60</accession>
<dbReference type="Gene3D" id="3.40.50.1580">
    <property type="entry name" value="Nucleoside phosphorylase domain"/>
    <property type="match status" value="1"/>
</dbReference>
<dbReference type="CDD" id="cd09008">
    <property type="entry name" value="MTAN"/>
    <property type="match status" value="1"/>
</dbReference>
<organism evidence="2 3">
    <name type="scientific">Arcanobacterium canis</name>
    <dbReference type="NCBI Taxonomy" id="999183"/>
    <lineage>
        <taxon>Bacteria</taxon>
        <taxon>Bacillati</taxon>
        <taxon>Actinomycetota</taxon>
        <taxon>Actinomycetes</taxon>
        <taxon>Actinomycetales</taxon>
        <taxon>Actinomycetaceae</taxon>
        <taxon>Arcanobacterium</taxon>
    </lineage>
</organism>
<dbReference type="PANTHER" id="PTHR46832">
    <property type="entry name" value="5'-METHYLTHIOADENOSINE/S-ADENOSYLHOMOCYSTEINE NUCLEOSIDASE"/>
    <property type="match status" value="1"/>
</dbReference>
<evidence type="ECO:0000313" key="3">
    <source>
        <dbReference type="Proteomes" id="UP001215216"/>
    </source>
</evidence>